<accession>A0ABS8UTS1</accession>
<organism evidence="1 2">
    <name type="scientific">Datura stramonium</name>
    <name type="common">Jimsonweed</name>
    <name type="synonym">Common thornapple</name>
    <dbReference type="NCBI Taxonomy" id="4076"/>
    <lineage>
        <taxon>Eukaryota</taxon>
        <taxon>Viridiplantae</taxon>
        <taxon>Streptophyta</taxon>
        <taxon>Embryophyta</taxon>
        <taxon>Tracheophyta</taxon>
        <taxon>Spermatophyta</taxon>
        <taxon>Magnoliopsida</taxon>
        <taxon>eudicotyledons</taxon>
        <taxon>Gunneridae</taxon>
        <taxon>Pentapetalae</taxon>
        <taxon>asterids</taxon>
        <taxon>lamiids</taxon>
        <taxon>Solanales</taxon>
        <taxon>Solanaceae</taxon>
        <taxon>Solanoideae</taxon>
        <taxon>Datureae</taxon>
        <taxon>Datura</taxon>
    </lineage>
</organism>
<evidence type="ECO:0000313" key="2">
    <source>
        <dbReference type="Proteomes" id="UP000823775"/>
    </source>
</evidence>
<name>A0ABS8UTS1_DATST</name>
<proteinExistence type="predicted"/>
<comment type="caution">
    <text evidence="1">The sequence shown here is derived from an EMBL/GenBank/DDBJ whole genome shotgun (WGS) entry which is preliminary data.</text>
</comment>
<evidence type="ECO:0000313" key="1">
    <source>
        <dbReference type="EMBL" id="MCD9638278.1"/>
    </source>
</evidence>
<protein>
    <submittedName>
        <fullName evidence="1">Uncharacterized protein</fullName>
    </submittedName>
</protein>
<dbReference type="EMBL" id="JACEIK010002662">
    <property type="protein sequence ID" value="MCD9638278.1"/>
    <property type="molecule type" value="Genomic_DNA"/>
</dbReference>
<keyword evidence="2" id="KW-1185">Reference proteome</keyword>
<feature type="non-terminal residue" evidence="1">
    <location>
        <position position="1"/>
    </location>
</feature>
<feature type="non-terminal residue" evidence="1">
    <location>
        <position position="63"/>
    </location>
</feature>
<sequence>IIPPKCTAGQRNTTNFPPQIRIETRMVYALQFRDLVLESRMDQLLDAGSQRRRFLSLVALILS</sequence>
<dbReference type="Proteomes" id="UP000823775">
    <property type="component" value="Unassembled WGS sequence"/>
</dbReference>
<reference evidence="1 2" key="1">
    <citation type="journal article" date="2021" name="BMC Genomics">
        <title>Datura genome reveals duplications of psychoactive alkaloid biosynthetic genes and high mutation rate following tissue culture.</title>
        <authorList>
            <person name="Rajewski A."/>
            <person name="Carter-House D."/>
            <person name="Stajich J."/>
            <person name="Litt A."/>
        </authorList>
    </citation>
    <scope>NUCLEOTIDE SEQUENCE [LARGE SCALE GENOMIC DNA]</scope>
    <source>
        <strain evidence="1">AR-01</strain>
    </source>
</reference>
<gene>
    <name evidence="1" type="ORF">HAX54_022150</name>
</gene>